<dbReference type="Proteomes" id="UP001470230">
    <property type="component" value="Unassembled WGS sequence"/>
</dbReference>
<evidence type="ECO:0000256" key="1">
    <source>
        <dbReference type="ARBA" id="ARBA00004127"/>
    </source>
</evidence>
<dbReference type="Gene3D" id="1.10.238.10">
    <property type="entry name" value="EF-hand"/>
    <property type="match status" value="1"/>
</dbReference>
<feature type="transmembrane region" description="Helical" evidence="9">
    <location>
        <begin position="178"/>
        <end position="198"/>
    </location>
</feature>
<evidence type="ECO:0000256" key="5">
    <source>
        <dbReference type="ARBA" id="ARBA00022989"/>
    </source>
</evidence>
<feature type="transmembrane region" description="Helical" evidence="9">
    <location>
        <begin position="415"/>
        <end position="441"/>
    </location>
</feature>
<accession>A0ABR2JFC6</accession>
<reference evidence="11 12" key="1">
    <citation type="submission" date="2024-04" db="EMBL/GenBank/DDBJ databases">
        <title>Tritrichomonas musculus Genome.</title>
        <authorList>
            <person name="Alves-Ferreira E."/>
            <person name="Grigg M."/>
            <person name="Lorenzi H."/>
            <person name="Galac M."/>
        </authorList>
    </citation>
    <scope>NUCLEOTIDE SEQUENCE [LARGE SCALE GENOMIC DNA]</scope>
    <source>
        <strain evidence="11 12">EAF2021</strain>
    </source>
</reference>
<feature type="transmembrane region" description="Helical" evidence="9">
    <location>
        <begin position="484"/>
        <end position="502"/>
    </location>
</feature>
<feature type="domain" description="EF-hand" evidence="10">
    <location>
        <begin position="271"/>
        <end position="306"/>
    </location>
</feature>
<keyword evidence="6" id="KW-0406">Ion transport</keyword>
<dbReference type="PANTHER" id="PTHR31503:SF36">
    <property type="entry name" value="SODIUM_CALCIUM EXCHANGER MEMBRANE REGION DOMAIN-CONTAINING PROTEIN"/>
    <property type="match status" value="1"/>
</dbReference>
<evidence type="ECO:0000256" key="2">
    <source>
        <dbReference type="ARBA" id="ARBA00022448"/>
    </source>
</evidence>
<dbReference type="Pfam" id="PF01699">
    <property type="entry name" value="Na_Ca_ex"/>
    <property type="match status" value="2"/>
</dbReference>
<dbReference type="InterPro" id="IPR004713">
    <property type="entry name" value="CaH_exchang"/>
</dbReference>
<feature type="domain" description="EF-hand" evidence="10">
    <location>
        <begin position="307"/>
        <end position="342"/>
    </location>
</feature>
<evidence type="ECO:0000259" key="10">
    <source>
        <dbReference type="PROSITE" id="PS50222"/>
    </source>
</evidence>
<sequence length="541" mass="59901">MGFDPFIDVTALFDTAKEESGAFSAWLQLLFLTLCYVCILVYGSKKIADGGELLLLVPSLSSVVGGIILPILGAVPDGAMILFSGLGENAAEEVSVGVGALAGSTVMLLTIPAFLAILGGSKPDPDHPGFWRRCVKPLPYIAKSSWFIVITSVFYVTLQICCFIFKTEEAEHVPKSERVIGIVHAILCFIAFGIYLFYQYRSSLNSVETKEKADALAVEQIRADNISFKTAIYQLGLQNDIVSDTPLLQMNDLQSNDTSQQLIPNNSNDKRIRKILKYFFRMFDTDNTKTLDINEMSLVLQHLHENIPRDQVKVLFDQADSDHNGSINFDEFCTMIIRHVRENPNPETERKEAPVVEDEDEEEIPPDLADLPPEVQQRKIKQRAFGQLAWGLLLVFIFTDPAVSCFSEIGSRSGIPAFFVSFVLAPFVSNGSELMSAYIFAAKKTPETISVSLSTLIGAASMNNTFCLGILLVCIAAKKLAWSYLAQVIGTLFVEFGCKFIIMQWRKLTMIHAFANLALYPIAIGLIYLIGKVSGHWSTIE</sequence>
<dbReference type="Pfam" id="PF13499">
    <property type="entry name" value="EF-hand_7"/>
    <property type="match status" value="1"/>
</dbReference>
<dbReference type="PANTHER" id="PTHR31503">
    <property type="entry name" value="VACUOLAR CALCIUM ION TRANSPORTER"/>
    <property type="match status" value="1"/>
</dbReference>
<feature type="compositionally biased region" description="Basic and acidic residues" evidence="8">
    <location>
        <begin position="343"/>
        <end position="354"/>
    </location>
</feature>
<feature type="transmembrane region" description="Helical" evidence="9">
    <location>
        <begin position="514"/>
        <end position="531"/>
    </location>
</feature>
<name>A0ABR2JFC6_9EUKA</name>
<keyword evidence="3 9" id="KW-0812">Transmembrane</keyword>
<protein>
    <recommendedName>
        <fullName evidence="10">EF-hand domain-containing protein</fullName>
    </recommendedName>
</protein>
<dbReference type="InterPro" id="IPR002048">
    <property type="entry name" value="EF_hand_dom"/>
</dbReference>
<dbReference type="PROSITE" id="PS50222">
    <property type="entry name" value="EF_HAND_2"/>
    <property type="match status" value="2"/>
</dbReference>
<feature type="transmembrane region" description="Helical" evidence="9">
    <location>
        <begin position="54"/>
        <end position="75"/>
    </location>
</feature>
<comment type="subcellular location">
    <subcellularLocation>
        <location evidence="1">Endomembrane system</location>
        <topology evidence="1">Multi-pass membrane protein</topology>
    </subcellularLocation>
</comment>
<dbReference type="InterPro" id="IPR018247">
    <property type="entry name" value="EF_Hand_1_Ca_BS"/>
</dbReference>
<organism evidence="11 12">
    <name type="scientific">Tritrichomonas musculus</name>
    <dbReference type="NCBI Taxonomy" id="1915356"/>
    <lineage>
        <taxon>Eukaryota</taxon>
        <taxon>Metamonada</taxon>
        <taxon>Parabasalia</taxon>
        <taxon>Tritrichomonadida</taxon>
        <taxon>Tritrichomonadidae</taxon>
        <taxon>Tritrichomonas</taxon>
    </lineage>
</organism>
<dbReference type="EMBL" id="JAPFFF010000012">
    <property type="protein sequence ID" value="KAK8876116.1"/>
    <property type="molecule type" value="Genomic_DNA"/>
</dbReference>
<keyword evidence="4" id="KW-0106">Calcium</keyword>
<evidence type="ECO:0000256" key="7">
    <source>
        <dbReference type="ARBA" id="ARBA00023136"/>
    </source>
</evidence>
<evidence type="ECO:0000256" key="4">
    <source>
        <dbReference type="ARBA" id="ARBA00022837"/>
    </source>
</evidence>
<feature type="transmembrane region" description="Helical" evidence="9">
    <location>
        <begin position="23"/>
        <end position="42"/>
    </location>
</feature>
<gene>
    <name evidence="11" type="ORF">M9Y10_006304</name>
</gene>
<proteinExistence type="predicted"/>
<evidence type="ECO:0000256" key="3">
    <source>
        <dbReference type="ARBA" id="ARBA00022692"/>
    </source>
</evidence>
<evidence type="ECO:0000313" key="11">
    <source>
        <dbReference type="EMBL" id="KAK8876116.1"/>
    </source>
</evidence>
<dbReference type="InterPro" id="IPR004837">
    <property type="entry name" value="NaCa_Exmemb"/>
</dbReference>
<dbReference type="PROSITE" id="PS00018">
    <property type="entry name" value="EF_HAND_1"/>
    <property type="match status" value="2"/>
</dbReference>
<feature type="transmembrane region" description="Helical" evidence="9">
    <location>
        <begin position="140"/>
        <end position="166"/>
    </location>
</feature>
<dbReference type="CDD" id="cd00051">
    <property type="entry name" value="EFh"/>
    <property type="match status" value="1"/>
</dbReference>
<keyword evidence="5 9" id="KW-1133">Transmembrane helix</keyword>
<keyword evidence="2" id="KW-0813">Transport</keyword>
<dbReference type="SUPFAM" id="SSF47473">
    <property type="entry name" value="EF-hand"/>
    <property type="match status" value="1"/>
</dbReference>
<feature type="region of interest" description="Disordered" evidence="8">
    <location>
        <begin position="343"/>
        <end position="370"/>
    </location>
</feature>
<dbReference type="InterPro" id="IPR011992">
    <property type="entry name" value="EF-hand-dom_pair"/>
</dbReference>
<evidence type="ECO:0000256" key="8">
    <source>
        <dbReference type="SAM" id="MobiDB-lite"/>
    </source>
</evidence>
<evidence type="ECO:0000313" key="12">
    <source>
        <dbReference type="Proteomes" id="UP001470230"/>
    </source>
</evidence>
<keyword evidence="7 9" id="KW-0472">Membrane</keyword>
<evidence type="ECO:0000256" key="6">
    <source>
        <dbReference type="ARBA" id="ARBA00023065"/>
    </source>
</evidence>
<comment type="caution">
    <text evidence="11">The sequence shown here is derived from an EMBL/GenBank/DDBJ whole genome shotgun (WGS) entry which is preliminary data.</text>
</comment>
<feature type="compositionally biased region" description="Acidic residues" evidence="8">
    <location>
        <begin position="355"/>
        <end position="365"/>
    </location>
</feature>
<feature type="transmembrane region" description="Helical" evidence="9">
    <location>
        <begin position="388"/>
        <end position="409"/>
    </location>
</feature>
<keyword evidence="12" id="KW-1185">Reference proteome</keyword>
<feature type="transmembrane region" description="Helical" evidence="9">
    <location>
        <begin position="453"/>
        <end position="478"/>
    </location>
</feature>
<feature type="transmembrane region" description="Helical" evidence="9">
    <location>
        <begin position="95"/>
        <end position="119"/>
    </location>
</feature>
<evidence type="ECO:0000256" key="9">
    <source>
        <dbReference type="SAM" id="Phobius"/>
    </source>
</evidence>
<dbReference type="SMART" id="SM00054">
    <property type="entry name" value="EFh"/>
    <property type="match status" value="2"/>
</dbReference>